<keyword evidence="3 5" id="KW-0274">FAD</keyword>
<dbReference type="Ensembl" id="ENSOMYT00000124340.1">
    <property type="protein sequence ID" value="ENSOMYP00000127339.1"/>
    <property type="gene ID" value="ENSOMYG00000011278.2"/>
</dbReference>
<organism evidence="10 11">
    <name type="scientific">Oncorhynchus mykiss</name>
    <name type="common">Rainbow trout</name>
    <name type="synonym">Salmo gairdneri</name>
    <dbReference type="NCBI Taxonomy" id="8022"/>
    <lineage>
        <taxon>Eukaryota</taxon>
        <taxon>Metazoa</taxon>
        <taxon>Chordata</taxon>
        <taxon>Craniata</taxon>
        <taxon>Vertebrata</taxon>
        <taxon>Euteleostomi</taxon>
        <taxon>Actinopterygii</taxon>
        <taxon>Neopterygii</taxon>
        <taxon>Teleostei</taxon>
        <taxon>Protacanthopterygii</taxon>
        <taxon>Salmoniformes</taxon>
        <taxon>Salmonidae</taxon>
        <taxon>Salmoninae</taxon>
        <taxon>Oncorhynchus</taxon>
    </lineage>
</organism>
<reference evidence="10" key="1">
    <citation type="submission" date="2020-07" db="EMBL/GenBank/DDBJ databases">
        <title>A long reads based de novo assembly of the rainbow trout Arlee double haploid line genome.</title>
        <authorList>
            <person name="Gao G."/>
            <person name="Palti Y."/>
        </authorList>
    </citation>
    <scope>NUCLEOTIDE SEQUENCE [LARGE SCALE GENOMIC DNA]</scope>
</reference>
<evidence type="ECO:0000313" key="11">
    <source>
        <dbReference type="Proteomes" id="UP000694395"/>
    </source>
</evidence>
<dbReference type="SUPFAM" id="SSF47203">
    <property type="entry name" value="Acyl-CoA dehydrogenase C-terminal domain-like"/>
    <property type="match status" value="1"/>
</dbReference>
<gene>
    <name evidence="10" type="primary">LOC110536133</name>
</gene>
<dbReference type="Pfam" id="PF00441">
    <property type="entry name" value="Acyl-CoA_dh_1"/>
    <property type="match status" value="1"/>
</dbReference>
<dbReference type="GO" id="GO:0003995">
    <property type="term" value="F:acyl-CoA dehydrogenase activity"/>
    <property type="evidence" value="ECO:0007669"/>
    <property type="project" value="TreeGrafter"/>
</dbReference>
<dbReference type="Gene3D" id="2.40.110.20">
    <property type="match status" value="1"/>
</dbReference>
<dbReference type="PANTHER" id="PTHR42707">
    <property type="entry name" value="ACYL-COA DEHYDROGENASE"/>
    <property type="match status" value="1"/>
</dbReference>
<keyword evidence="2 5" id="KW-0285">Flavoprotein</keyword>
<evidence type="ECO:0000256" key="4">
    <source>
        <dbReference type="ARBA" id="ARBA00023002"/>
    </source>
</evidence>
<evidence type="ECO:0000259" key="6">
    <source>
        <dbReference type="Pfam" id="PF00441"/>
    </source>
</evidence>
<reference evidence="10" key="2">
    <citation type="submission" date="2025-08" db="UniProtKB">
        <authorList>
            <consortium name="Ensembl"/>
        </authorList>
    </citation>
    <scope>IDENTIFICATION</scope>
</reference>
<evidence type="ECO:0000256" key="3">
    <source>
        <dbReference type="ARBA" id="ARBA00022827"/>
    </source>
</evidence>
<proteinExistence type="inferred from homology"/>
<dbReference type="InterPro" id="IPR009075">
    <property type="entry name" value="AcylCo_DH/oxidase_C"/>
</dbReference>
<dbReference type="InterPro" id="IPR053998">
    <property type="entry name" value="ACDH-11_C"/>
</dbReference>
<dbReference type="GeneTree" id="ENSGT00640000091701"/>
<feature type="domain" description="Adaptive response protein AidB N-terminal" evidence="8">
    <location>
        <begin position="68"/>
        <end position="197"/>
    </location>
</feature>
<dbReference type="Pfam" id="PF02770">
    <property type="entry name" value="Acyl-CoA_dh_M"/>
    <property type="match status" value="1"/>
</dbReference>
<keyword evidence="11" id="KW-1185">Reference proteome</keyword>
<keyword evidence="4 5" id="KW-0560">Oxidoreductase</keyword>
<comment type="similarity">
    <text evidence="1 5">Belongs to the acyl-CoA dehydrogenase family.</text>
</comment>
<dbReference type="Pfam" id="PF18158">
    <property type="entry name" value="AidB_N"/>
    <property type="match status" value="1"/>
</dbReference>
<dbReference type="Gene3D" id="1.20.140.10">
    <property type="entry name" value="Butyryl-CoA Dehydrogenase, subunit A, domain 3"/>
    <property type="match status" value="1"/>
</dbReference>
<dbReference type="InterPro" id="IPR006091">
    <property type="entry name" value="Acyl-CoA_Oxase/DH_mid-dom"/>
</dbReference>
<dbReference type="InterPro" id="IPR036250">
    <property type="entry name" value="AcylCo_DH-like_C"/>
</dbReference>
<evidence type="ECO:0000313" key="10">
    <source>
        <dbReference type="Ensembl" id="ENSOMYP00000127339.1"/>
    </source>
</evidence>
<accession>A0A8K9X3U1</accession>
<dbReference type="InterPro" id="IPR041504">
    <property type="entry name" value="AidB_N"/>
</dbReference>
<dbReference type="InterPro" id="IPR009100">
    <property type="entry name" value="AcylCoA_DH/oxidase_NM_dom_sf"/>
</dbReference>
<protein>
    <submittedName>
        <fullName evidence="10">Uncharacterized protein</fullName>
    </submittedName>
</protein>
<feature type="domain" description="Acyl-CoA dehydrogenase 11-like C-terminal" evidence="9">
    <location>
        <begin position="490"/>
        <end position="609"/>
    </location>
</feature>
<evidence type="ECO:0000256" key="5">
    <source>
        <dbReference type="RuleBase" id="RU362125"/>
    </source>
</evidence>
<comment type="cofactor">
    <cofactor evidence="5">
        <name>FAD</name>
        <dbReference type="ChEBI" id="CHEBI:57692"/>
    </cofactor>
</comment>
<dbReference type="Pfam" id="PF22217">
    <property type="entry name" value="ACDH-11_C"/>
    <property type="match status" value="1"/>
</dbReference>
<dbReference type="Gene3D" id="6.10.250.600">
    <property type="match status" value="1"/>
</dbReference>
<name>A0A8K9X3U1_ONCMY</name>
<dbReference type="Proteomes" id="UP000694395">
    <property type="component" value="Chromosome 11"/>
</dbReference>
<evidence type="ECO:0000259" key="7">
    <source>
        <dbReference type="Pfam" id="PF02770"/>
    </source>
</evidence>
<reference evidence="10" key="3">
    <citation type="submission" date="2025-09" db="UniProtKB">
        <authorList>
            <consortium name="Ensembl"/>
        </authorList>
    </citation>
    <scope>IDENTIFICATION</scope>
</reference>
<feature type="domain" description="Acyl-CoA oxidase/dehydrogenase middle" evidence="7">
    <location>
        <begin position="224"/>
        <end position="327"/>
    </location>
</feature>
<feature type="domain" description="Acyl-CoA dehydrogenase/oxidase C-terminal" evidence="6">
    <location>
        <begin position="352"/>
        <end position="480"/>
    </location>
</feature>
<dbReference type="SUPFAM" id="SSF56645">
    <property type="entry name" value="Acyl-CoA dehydrogenase NM domain-like"/>
    <property type="match status" value="1"/>
</dbReference>
<dbReference type="AlphaFoldDB" id="A0A8K9X3U1"/>
<sequence>MMAVNRQVTRHSYRVCTRLYPPLSCSSSVSMVQKVLVRPPQDVPGAEGQAEFFRAGIGGFFQERPMLKNPFLEDALLQGYLRRHLPSEAVYSDLRVFGERLVREVDGWGRECEVTPPRLVTYDPWGCRVDRIVTSPAWQRMKDLSAQEGLVAIGYERSYGEWSRVYQMCKLYLYSPSSGLYTCPLAMTDGAAKVIQSLGVSWPVADAFSRLTSRDPEHFWTSGQWMTERRGGSDVGNGTETVALPQSDGTYRLSGFKWFTSATDADMTLTLARVTDVDGQTTSGSRGLSMFYAAVRDEQGMVQGIEVQRLKDKLGTRQMPTAELLLDGLPAHRRGEVWPCLLVCIDGVCVCRVLQLARDYATRRSTFGKLLRDHPLHMQTLARMEVETRGAFLLVMEVCRLIGREETGHASQLETHLLRLLTPVAKLYTGKQAVAVISEGLESFGGQGYIEDTGLPAMLRDAQVLSIWEGTTNVLSLDVLRCVSRSSGLVLQAYFTHTQSLLAAASLPSLSVAVRAVDSALSGLREFLQAAALTPPSFMELAARDLAYSLARIYMGALLIDHASWEGASNSDAYAALRWCEQDLCPVVSKAAVGCYNMKTPPLDAALVYEESTRD</sequence>
<evidence type="ECO:0000259" key="9">
    <source>
        <dbReference type="Pfam" id="PF22217"/>
    </source>
</evidence>
<dbReference type="InterPro" id="IPR052904">
    <property type="entry name" value="Acyl-CoA_dehydrogenase-like"/>
</dbReference>
<evidence type="ECO:0000259" key="8">
    <source>
        <dbReference type="Pfam" id="PF18158"/>
    </source>
</evidence>
<evidence type="ECO:0000256" key="1">
    <source>
        <dbReference type="ARBA" id="ARBA00009347"/>
    </source>
</evidence>
<dbReference type="PANTHER" id="PTHR42707:SF2">
    <property type="entry name" value="ACD11 DEHYDROGENASE"/>
    <property type="match status" value="1"/>
</dbReference>
<evidence type="ECO:0000256" key="2">
    <source>
        <dbReference type="ARBA" id="ARBA00022630"/>
    </source>
</evidence>